<proteinExistence type="predicted"/>
<dbReference type="Proteomes" id="UP001301769">
    <property type="component" value="Unassembled WGS sequence"/>
</dbReference>
<accession>A0AAN6Y3Z9</accession>
<evidence type="ECO:0000313" key="2">
    <source>
        <dbReference type="EMBL" id="KAK4211768.1"/>
    </source>
</evidence>
<gene>
    <name evidence="2" type="ORF">QBC37DRAFT_402159</name>
</gene>
<sequence>MPDSSKLSEIAHQAEIDLNKSSAKTGHKHHTGLGKTGVDDIVEKKFPGATVHAGSENISSRSYNRKIPPEEGGDLDERGRPYHGSAYETTSGTGGPIHSHGLKFEEPADPSRPDLLPDDAVRAGVNPTPRSTEPMERGRLASESNRSGSKIKGSHHPYRGADWETPETVPDEHAMMGDIPPKSVTETSKSI</sequence>
<organism evidence="2 3">
    <name type="scientific">Rhypophila decipiens</name>
    <dbReference type="NCBI Taxonomy" id="261697"/>
    <lineage>
        <taxon>Eukaryota</taxon>
        <taxon>Fungi</taxon>
        <taxon>Dikarya</taxon>
        <taxon>Ascomycota</taxon>
        <taxon>Pezizomycotina</taxon>
        <taxon>Sordariomycetes</taxon>
        <taxon>Sordariomycetidae</taxon>
        <taxon>Sordariales</taxon>
        <taxon>Naviculisporaceae</taxon>
        <taxon>Rhypophila</taxon>
    </lineage>
</organism>
<feature type="region of interest" description="Disordered" evidence="1">
    <location>
        <begin position="1"/>
        <end position="191"/>
    </location>
</feature>
<dbReference type="AlphaFoldDB" id="A0AAN6Y3Z9"/>
<dbReference type="EMBL" id="MU858141">
    <property type="protein sequence ID" value="KAK4211768.1"/>
    <property type="molecule type" value="Genomic_DNA"/>
</dbReference>
<reference evidence="2" key="1">
    <citation type="journal article" date="2023" name="Mol. Phylogenet. Evol.">
        <title>Genome-scale phylogeny and comparative genomics of the fungal order Sordariales.</title>
        <authorList>
            <person name="Hensen N."/>
            <person name="Bonometti L."/>
            <person name="Westerberg I."/>
            <person name="Brannstrom I.O."/>
            <person name="Guillou S."/>
            <person name="Cros-Aarteil S."/>
            <person name="Calhoun S."/>
            <person name="Haridas S."/>
            <person name="Kuo A."/>
            <person name="Mondo S."/>
            <person name="Pangilinan J."/>
            <person name="Riley R."/>
            <person name="LaButti K."/>
            <person name="Andreopoulos B."/>
            <person name="Lipzen A."/>
            <person name="Chen C."/>
            <person name="Yan M."/>
            <person name="Daum C."/>
            <person name="Ng V."/>
            <person name="Clum A."/>
            <person name="Steindorff A."/>
            <person name="Ohm R.A."/>
            <person name="Martin F."/>
            <person name="Silar P."/>
            <person name="Natvig D.O."/>
            <person name="Lalanne C."/>
            <person name="Gautier V."/>
            <person name="Ament-Velasquez S.L."/>
            <person name="Kruys A."/>
            <person name="Hutchinson M.I."/>
            <person name="Powell A.J."/>
            <person name="Barry K."/>
            <person name="Miller A.N."/>
            <person name="Grigoriev I.V."/>
            <person name="Debuchy R."/>
            <person name="Gladieux P."/>
            <person name="Hiltunen Thoren M."/>
            <person name="Johannesson H."/>
        </authorList>
    </citation>
    <scope>NUCLEOTIDE SEQUENCE</scope>
    <source>
        <strain evidence="2">PSN293</strain>
    </source>
</reference>
<evidence type="ECO:0000313" key="3">
    <source>
        <dbReference type="Proteomes" id="UP001301769"/>
    </source>
</evidence>
<reference evidence="2" key="2">
    <citation type="submission" date="2023-05" db="EMBL/GenBank/DDBJ databases">
        <authorList>
            <consortium name="Lawrence Berkeley National Laboratory"/>
            <person name="Steindorff A."/>
            <person name="Hensen N."/>
            <person name="Bonometti L."/>
            <person name="Westerberg I."/>
            <person name="Brannstrom I.O."/>
            <person name="Guillou S."/>
            <person name="Cros-Aarteil S."/>
            <person name="Calhoun S."/>
            <person name="Haridas S."/>
            <person name="Kuo A."/>
            <person name="Mondo S."/>
            <person name="Pangilinan J."/>
            <person name="Riley R."/>
            <person name="Labutti K."/>
            <person name="Andreopoulos B."/>
            <person name="Lipzen A."/>
            <person name="Chen C."/>
            <person name="Yanf M."/>
            <person name="Daum C."/>
            <person name="Ng V."/>
            <person name="Clum A."/>
            <person name="Ohm R."/>
            <person name="Martin F."/>
            <person name="Silar P."/>
            <person name="Natvig D."/>
            <person name="Lalanne C."/>
            <person name="Gautier V."/>
            <person name="Ament-Velasquez S.L."/>
            <person name="Kruys A."/>
            <person name="Hutchinson M.I."/>
            <person name="Powell A.J."/>
            <person name="Barry K."/>
            <person name="Miller A.N."/>
            <person name="Grigoriev I.V."/>
            <person name="Debuchy R."/>
            <person name="Gladieux P."/>
            <person name="Thoren M.H."/>
            <person name="Johannesson H."/>
        </authorList>
    </citation>
    <scope>NUCLEOTIDE SEQUENCE</scope>
    <source>
        <strain evidence="2">PSN293</strain>
    </source>
</reference>
<keyword evidence="3" id="KW-1185">Reference proteome</keyword>
<feature type="compositionally biased region" description="Basic and acidic residues" evidence="1">
    <location>
        <begin position="102"/>
        <end position="112"/>
    </location>
</feature>
<evidence type="ECO:0000256" key="1">
    <source>
        <dbReference type="SAM" id="MobiDB-lite"/>
    </source>
</evidence>
<protein>
    <submittedName>
        <fullName evidence="2">Uncharacterized protein</fullName>
    </submittedName>
</protein>
<name>A0AAN6Y3Z9_9PEZI</name>
<comment type="caution">
    <text evidence="2">The sequence shown here is derived from an EMBL/GenBank/DDBJ whole genome shotgun (WGS) entry which is preliminary data.</text>
</comment>
<feature type="compositionally biased region" description="Basic and acidic residues" evidence="1">
    <location>
        <begin position="37"/>
        <end position="46"/>
    </location>
</feature>